<dbReference type="Gene3D" id="3.40.50.2300">
    <property type="match status" value="2"/>
</dbReference>
<dbReference type="Pfam" id="PF02608">
    <property type="entry name" value="Bmp"/>
    <property type="match status" value="1"/>
</dbReference>
<keyword evidence="6" id="KW-0449">Lipoprotein</keyword>
<dbReference type="CDD" id="cd06354">
    <property type="entry name" value="PBP1_PrnA-like"/>
    <property type="match status" value="1"/>
</dbReference>
<comment type="similarity">
    <text evidence="2">Belongs to the BMP lipoprotein family.</text>
</comment>
<organism evidence="9 10">
    <name type="scientific">Labrys miyagiensis</name>
    <dbReference type="NCBI Taxonomy" id="346912"/>
    <lineage>
        <taxon>Bacteria</taxon>
        <taxon>Pseudomonadati</taxon>
        <taxon>Pseudomonadota</taxon>
        <taxon>Alphaproteobacteria</taxon>
        <taxon>Hyphomicrobiales</taxon>
        <taxon>Xanthobacteraceae</taxon>
        <taxon>Labrys</taxon>
    </lineage>
</organism>
<evidence type="ECO:0000256" key="2">
    <source>
        <dbReference type="ARBA" id="ARBA00008610"/>
    </source>
</evidence>
<reference evidence="10" key="1">
    <citation type="journal article" date="2019" name="Int. J. Syst. Evol. Microbiol.">
        <title>The Global Catalogue of Microorganisms (GCM) 10K type strain sequencing project: providing services to taxonomists for standard genome sequencing and annotation.</title>
        <authorList>
            <consortium name="The Broad Institute Genomics Platform"/>
            <consortium name="The Broad Institute Genome Sequencing Center for Infectious Disease"/>
            <person name="Wu L."/>
            <person name="Ma J."/>
        </authorList>
    </citation>
    <scope>NUCLEOTIDE SEQUENCE [LARGE SCALE GENOMIC DNA]</scope>
    <source>
        <strain evidence="10">NBRC 101365</strain>
    </source>
</reference>
<protein>
    <submittedName>
        <fullName evidence="9">BMP family ABC transporter substrate-binding protein</fullName>
    </submittedName>
</protein>
<evidence type="ECO:0000256" key="4">
    <source>
        <dbReference type="ARBA" id="ARBA00022729"/>
    </source>
</evidence>
<evidence type="ECO:0000256" key="3">
    <source>
        <dbReference type="ARBA" id="ARBA00022475"/>
    </source>
</evidence>
<dbReference type="Proteomes" id="UP001156882">
    <property type="component" value="Unassembled WGS sequence"/>
</dbReference>
<accession>A0ABQ6CR69</accession>
<comment type="subcellular location">
    <subcellularLocation>
        <location evidence="1">Cell membrane</location>
        <topology evidence="1">Lipid-anchor</topology>
    </subcellularLocation>
</comment>
<evidence type="ECO:0000313" key="10">
    <source>
        <dbReference type="Proteomes" id="UP001156882"/>
    </source>
</evidence>
<evidence type="ECO:0000256" key="6">
    <source>
        <dbReference type="ARBA" id="ARBA00023288"/>
    </source>
</evidence>
<dbReference type="InterPro" id="IPR050957">
    <property type="entry name" value="BMP_lipoprotein"/>
</dbReference>
<gene>
    <name evidence="9" type="ORF">GCM10007874_52660</name>
</gene>
<comment type="caution">
    <text evidence="9">The sequence shown here is derived from an EMBL/GenBank/DDBJ whole genome shotgun (WGS) entry which is preliminary data.</text>
</comment>
<proteinExistence type="inferred from homology"/>
<keyword evidence="4 7" id="KW-0732">Signal</keyword>
<evidence type="ECO:0000313" key="9">
    <source>
        <dbReference type="EMBL" id="GLS22249.1"/>
    </source>
</evidence>
<feature type="chain" id="PRO_5045277417" evidence="7">
    <location>
        <begin position="21"/>
        <end position="327"/>
    </location>
</feature>
<evidence type="ECO:0000256" key="7">
    <source>
        <dbReference type="SAM" id="SignalP"/>
    </source>
</evidence>
<dbReference type="InterPro" id="IPR003760">
    <property type="entry name" value="PnrA-like"/>
</dbReference>
<feature type="signal peptide" evidence="7">
    <location>
        <begin position="1"/>
        <end position="20"/>
    </location>
</feature>
<dbReference type="SUPFAM" id="SSF53822">
    <property type="entry name" value="Periplasmic binding protein-like I"/>
    <property type="match status" value="1"/>
</dbReference>
<dbReference type="PANTHER" id="PTHR34296:SF2">
    <property type="entry name" value="ABC TRANSPORTER GUANOSINE-BINDING PROTEIN NUPN"/>
    <property type="match status" value="1"/>
</dbReference>
<evidence type="ECO:0000256" key="1">
    <source>
        <dbReference type="ARBA" id="ARBA00004193"/>
    </source>
</evidence>
<name>A0ABQ6CR69_9HYPH</name>
<keyword evidence="3" id="KW-1003">Cell membrane</keyword>
<evidence type="ECO:0000259" key="8">
    <source>
        <dbReference type="Pfam" id="PF02608"/>
    </source>
</evidence>
<keyword evidence="5" id="KW-0472">Membrane</keyword>
<dbReference type="EMBL" id="BSPC01000058">
    <property type="protein sequence ID" value="GLS22249.1"/>
    <property type="molecule type" value="Genomic_DNA"/>
</dbReference>
<feature type="domain" description="ABC transporter substrate-binding protein PnrA-like" evidence="8">
    <location>
        <begin position="26"/>
        <end position="317"/>
    </location>
</feature>
<dbReference type="InterPro" id="IPR028082">
    <property type="entry name" value="Peripla_BP_I"/>
</dbReference>
<dbReference type="PANTHER" id="PTHR34296">
    <property type="entry name" value="TRANSCRIPTIONAL ACTIVATOR PROTEIN MED"/>
    <property type="match status" value="1"/>
</dbReference>
<keyword evidence="10" id="KW-1185">Reference proteome</keyword>
<evidence type="ECO:0000256" key="5">
    <source>
        <dbReference type="ARBA" id="ARBA00023136"/>
    </source>
</evidence>
<sequence length="327" mass="34760">MQLLLPALALMLLGTTASRADPAVIYDLGSKYDHSFNEAVFNGAKSWVAKNGGSFAEFEISNETQREQAIRSEAEAGHNPVIVVGFAFEDALSTVSEEFPDSHFVILDDELDKPNVQSVVFKAEEGSFLVGALAAMASKSNVISFVGGMDIPLIRSYSCGYKQGANFINPKIQVIENMTGTTPEAWNDPTKGGELARSQFDRGADVVYAAAGGTGVGVLQAAADAKKLAIGVDSNQNGLHPGSVLTSMVNRLDVATYDAFDDAKNGSWKPGVKVMGLADKGVDWALDDDNAKLVTPEMKAKVEAARDQIISGKITVTDYVKTNSCPN</sequence>